<dbReference type="Proteomes" id="UP000095283">
    <property type="component" value="Unplaced"/>
</dbReference>
<name>A0A1I7WFK5_HETBA</name>
<sequence>MNWTALCMLKAGKFMLFEVISTFNIYYKFFRYFLLLFFELVTNELETWAEEWNDTNWTGKHDPPLNAILKIMILLCQYVSTFYREYSSINS</sequence>
<protein>
    <submittedName>
        <fullName evidence="2">Ovule protein</fullName>
    </submittedName>
</protein>
<organism evidence="1 2">
    <name type="scientific">Heterorhabditis bacteriophora</name>
    <name type="common">Entomopathogenic nematode worm</name>
    <dbReference type="NCBI Taxonomy" id="37862"/>
    <lineage>
        <taxon>Eukaryota</taxon>
        <taxon>Metazoa</taxon>
        <taxon>Ecdysozoa</taxon>
        <taxon>Nematoda</taxon>
        <taxon>Chromadorea</taxon>
        <taxon>Rhabditida</taxon>
        <taxon>Rhabditina</taxon>
        <taxon>Rhabditomorpha</taxon>
        <taxon>Strongyloidea</taxon>
        <taxon>Heterorhabditidae</taxon>
        <taxon>Heterorhabditis</taxon>
    </lineage>
</organism>
<keyword evidence="1" id="KW-1185">Reference proteome</keyword>
<dbReference type="WBParaSite" id="Hba_03766">
    <property type="protein sequence ID" value="Hba_03766"/>
    <property type="gene ID" value="Hba_03766"/>
</dbReference>
<accession>A0A1I7WFK5</accession>
<reference evidence="2" key="1">
    <citation type="submission" date="2016-11" db="UniProtKB">
        <authorList>
            <consortium name="WormBaseParasite"/>
        </authorList>
    </citation>
    <scope>IDENTIFICATION</scope>
</reference>
<proteinExistence type="predicted"/>
<evidence type="ECO:0000313" key="1">
    <source>
        <dbReference type="Proteomes" id="UP000095283"/>
    </source>
</evidence>
<dbReference type="AlphaFoldDB" id="A0A1I7WFK5"/>
<evidence type="ECO:0000313" key="2">
    <source>
        <dbReference type="WBParaSite" id="Hba_03766"/>
    </source>
</evidence>